<keyword evidence="7" id="KW-1185">Reference proteome</keyword>
<feature type="transmembrane region" description="Helical" evidence="5">
    <location>
        <begin position="223"/>
        <end position="244"/>
    </location>
</feature>
<reference evidence="6 7" key="2">
    <citation type="submission" date="2020-02" db="EMBL/GenBank/DDBJ databases">
        <title>Genome sequences of Thiorhodococcus mannitoliphagus and Thiorhodococcus minor, purple sulfur photosynthetic bacteria in the gammaproteobacterial family, Chromatiaceae.</title>
        <authorList>
            <person name="Aviles F.A."/>
            <person name="Meyer T.E."/>
            <person name="Kyndt J.A."/>
        </authorList>
    </citation>
    <scope>NUCLEOTIDE SEQUENCE [LARGE SCALE GENOMIC DNA]</scope>
    <source>
        <strain evidence="6 7">DSM 18266</strain>
    </source>
</reference>
<keyword evidence="3 5" id="KW-1133">Transmembrane helix</keyword>
<keyword evidence="2 5" id="KW-0812">Transmembrane</keyword>
<comment type="subcellular location">
    <subcellularLocation>
        <location evidence="1">Membrane</location>
        <topology evidence="1">Multi-pass membrane protein</topology>
    </subcellularLocation>
</comment>
<evidence type="ECO:0008006" key="8">
    <source>
        <dbReference type="Google" id="ProtNLM"/>
    </source>
</evidence>
<evidence type="ECO:0000256" key="4">
    <source>
        <dbReference type="ARBA" id="ARBA00023136"/>
    </source>
</evidence>
<feature type="transmembrane region" description="Helical" evidence="5">
    <location>
        <begin position="6"/>
        <end position="26"/>
    </location>
</feature>
<dbReference type="EMBL" id="JAAIJR010000120">
    <property type="protein sequence ID" value="NEX22732.1"/>
    <property type="molecule type" value="Genomic_DNA"/>
</dbReference>
<dbReference type="Pfam" id="PF01758">
    <property type="entry name" value="SBF"/>
    <property type="match status" value="1"/>
</dbReference>
<protein>
    <recommendedName>
        <fullName evidence="8">Na+-dependent transporter</fullName>
    </recommendedName>
</protein>
<comment type="caution">
    <text evidence="6">The sequence shown here is derived from an EMBL/GenBank/DDBJ whole genome shotgun (WGS) entry which is preliminary data.</text>
</comment>
<dbReference type="PANTHER" id="PTHR10361:SF28">
    <property type="entry name" value="P3 PROTEIN-RELATED"/>
    <property type="match status" value="1"/>
</dbReference>
<feature type="transmembrane region" description="Helical" evidence="5">
    <location>
        <begin position="38"/>
        <end position="60"/>
    </location>
</feature>
<accession>A0A6P1E2K2</accession>
<dbReference type="InterPro" id="IPR038770">
    <property type="entry name" value="Na+/solute_symporter_sf"/>
</dbReference>
<evidence type="ECO:0000256" key="2">
    <source>
        <dbReference type="ARBA" id="ARBA00022692"/>
    </source>
</evidence>
<dbReference type="InterPro" id="IPR002657">
    <property type="entry name" value="BilAc:Na_symport/Acr3"/>
</dbReference>
<dbReference type="GO" id="GO:0016020">
    <property type="term" value="C:membrane"/>
    <property type="evidence" value="ECO:0007669"/>
    <property type="project" value="UniProtKB-SubCell"/>
</dbReference>
<feature type="transmembrane region" description="Helical" evidence="5">
    <location>
        <begin position="95"/>
        <end position="121"/>
    </location>
</feature>
<dbReference type="Gene3D" id="1.20.1530.20">
    <property type="match status" value="1"/>
</dbReference>
<dbReference type="AlphaFoldDB" id="A0A6P1E2K2"/>
<name>A0A6P1E2K2_9GAMM</name>
<feature type="transmembrane region" description="Helical" evidence="5">
    <location>
        <begin position="165"/>
        <end position="186"/>
    </location>
</feature>
<evidence type="ECO:0000256" key="3">
    <source>
        <dbReference type="ARBA" id="ARBA00022989"/>
    </source>
</evidence>
<gene>
    <name evidence="6" type="ORF">G3480_20885</name>
</gene>
<reference evidence="7" key="1">
    <citation type="journal article" date="2020" name="Microbiol. Resour. Announc.">
        <title>Draft Genome Sequences of Thiorhodococcus mannitoliphagus and Thiorhodococcus minor, Purple Sulfur Photosynthetic Bacteria in the Gammaproteobacterial Family Chromatiaceae.</title>
        <authorList>
            <person name="Aviles F.A."/>
            <person name="Meyer T.E."/>
            <person name="Kyndt J.A."/>
        </authorList>
    </citation>
    <scope>NUCLEOTIDE SEQUENCE [LARGE SCALE GENOMIC DNA]</scope>
    <source>
        <strain evidence="7">DSM 18266</strain>
    </source>
</reference>
<evidence type="ECO:0000313" key="7">
    <source>
        <dbReference type="Proteomes" id="UP000471640"/>
    </source>
</evidence>
<dbReference type="InterPro" id="IPR004710">
    <property type="entry name" value="Bilac:Na_transpt"/>
</dbReference>
<evidence type="ECO:0000256" key="5">
    <source>
        <dbReference type="SAM" id="Phobius"/>
    </source>
</evidence>
<organism evidence="6 7">
    <name type="scientific">Thiorhodococcus mannitoliphagus</name>
    <dbReference type="NCBI Taxonomy" id="329406"/>
    <lineage>
        <taxon>Bacteria</taxon>
        <taxon>Pseudomonadati</taxon>
        <taxon>Pseudomonadota</taxon>
        <taxon>Gammaproteobacteria</taxon>
        <taxon>Chromatiales</taxon>
        <taxon>Chromatiaceae</taxon>
        <taxon>Thiorhodococcus</taxon>
    </lineage>
</organism>
<sequence>MTLTLLALLKLSVVVIIFAIGLDSSADDLAYLWRRPWLLLRSVVAMYLMVPLAALLLVNLVALPPGAELGILVLAASAGAPLLPRKLMGLGEGTYTFSLVVTSSFLAIIVVPLWLAVLASWLDQPAALDPVEVAWVLAKSFLLPLAVGMLVRWRFPELAAKLSSRLLAAAGLVLTTSFLVLFWLNWDLLLEAGWSGALALAGLLLAALTIGHVLGGPAEDDRTALAIACSTRHLGVAILVAASLPGPRTAVMVAVYILVSAVVSIPYLRWRRRASARGGAGTA</sequence>
<feature type="transmembrane region" description="Helical" evidence="5">
    <location>
        <begin position="133"/>
        <end position="153"/>
    </location>
</feature>
<evidence type="ECO:0000313" key="6">
    <source>
        <dbReference type="EMBL" id="NEX22732.1"/>
    </source>
</evidence>
<feature type="transmembrane region" description="Helical" evidence="5">
    <location>
        <begin position="250"/>
        <end position="268"/>
    </location>
</feature>
<dbReference type="PANTHER" id="PTHR10361">
    <property type="entry name" value="SODIUM-BILE ACID COTRANSPORTER"/>
    <property type="match status" value="1"/>
</dbReference>
<dbReference type="RefSeq" id="WP_164655825.1">
    <property type="nucleotide sequence ID" value="NZ_JAAIJR010000120.1"/>
</dbReference>
<evidence type="ECO:0000256" key="1">
    <source>
        <dbReference type="ARBA" id="ARBA00004141"/>
    </source>
</evidence>
<dbReference type="Proteomes" id="UP000471640">
    <property type="component" value="Unassembled WGS sequence"/>
</dbReference>
<keyword evidence="4 5" id="KW-0472">Membrane</keyword>
<proteinExistence type="predicted"/>
<feature type="transmembrane region" description="Helical" evidence="5">
    <location>
        <begin position="192"/>
        <end position="211"/>
    </location>
</feature>